<name>A0A6G1G6N9_9PEZI</name>
<evidence type="ECO:0000256" key="6">
    <source>
        <dbReference type="ARBA" id="ARBA00022723"/>
    </source>
</evidence>
<comment type="pathway">
    <text evidence="3 15">Protein modification; protein ubiquitination.</text>
</comment>
<dbReference type="PROSITE" id="PS50089">
    <property type="entry name" value="ZF_RING_2"/>
    <property type="match status" value="1"/>
</dbReference>
<dbReference type="PANTHER" id="PTHR23163">
    <property type="entry name" value="RING FINGER PROTEIN-RELATED"/>
    <property type="match status" value="1"/>
</dbReference>
<feature type="domain" description="RING-type" evidence="18">
    <location>
        <begin position="674"/>
        <end position="712"/>
    </location>
</feature>
<dbReference type="Pfam" id="PF26095">
    <property type="entry name" value="CC_Bre1"/>
    <property type="match status" value="1"/>
</dbReference>
<evidence type="ECO:0000256" key="11">
    <source>
        <dbReference type="ARBA" id="ARBA00023054"/>
    </source>
</evidence>
<dbReference type="RefSeq" id="XP_033535181.1">
    <property type="nucleotide sequence ID" value="XM_033680676.1"/>
</dbReference>
<dbReference type="UniPathway" id="UPA00143"/>
<dbReference type="GO" id="GO:0016567">
    <property type="term" value="P:protein ubiquitination"/>
    <property type="evidence" value="ECO:0007669"/>
    <property type="project" value="UniProtKB-UniRule"/>
</dbReference>
<comment type="similarity">
    <text evidence="4 15">Belongs to the BRE1 family.</text>
</comment>
<sequence>MTDVQRVQPPNFGLVMKMEDRKRPSASDPDDAAPPAKRPALALNGSKGEATYDNAWDFMQQTLPEFQKDAILRQMREYKREKSYLENQLTDLEKRCTYHDDHLRIINAWFSQMIDELRVVVQNAPAPESPESSAFLSSLMFADNEKFEDHLSSRSAEIKTLVSALIGKMPPAAPEVRSVQEQLTKTLAAEKAHIMELQGLVSDKEQLAQRLESASYRYMVAEKKLDRAKSAVVAKMESMGMQPAKPTADDPKGTPVDEGTNGILESNENLDIVETAKKEAEAIAAKRKEQLEELEVENRKLTIDLTTINHRLTCLSDEDYAKTELFKTLKSQHEDVIKRINNLEAVNVQLREEAQQLQAERTKYRMQIDEESKVAVNEAESQLARAEADLSRIRNTRDELVSELAIQKASLGQHNLSVSESKELAMASESRVKALESEVERLRLRVGEITAQSDSAMDLSVEELKAKVATLERENSLLSTEVPSMEAAWKKAQSIAAKKVSDLAQTENDIAKLAAEKVKADQKYFTAMKAKEAREAEIRSLRLQNAKSSEIVAQLKEAESTSRSLIANLEGQASATREVLNTISTQERALQQQITEQTLLIESLNGQISTLKRTIETKDVAALDAAKVKRHLEVELEQARVRLSDTTRSLEDWKKKARGAESEEEVMLRRIAYCAVCSRNLKDTLIKPCGHVLCKDCVEERISSRSRKCPKCMKPFGLNDHQKIILDH</sequence>
<dbReference type="GO" id="GO:0033503">
    <property type="term" value="C:HULC complex"/>
    <property type="evidence" value="ECO:0007669"/>
    <property type="project" value="TreeGrafter"/>
</dbReference>
<keyword evidence="9 15" id="KW-0862">Zinc</keyword>
<dbReference type="InterPro" id="IPR058643">
    <property type="entry name" value="BRE1-like_CC"/>
</dbReference>
<dbReference type="PANTHER" id="PTHR23163:SF0">
    <property type="entry name" value="E3 UBIQUITIN-PROTEIN LIGASE BRE1"/>
    <property type="match status" value="1"/>
</dbReference>
<gene>
    <name evidence="19 21" type="ORF">P152DRAFT_466101</name>
</gene>
<keyword evidence="8 15" id="KW-0833">Ubl conjugation pathway</keyword>
<keyword evidence="20" id="KW-1185">Reference proteome</keyword>
<evidence type="ECO:0000256" key="8">
    <source>
        <dbReference type="ARBA" id="ARBA00022786"/>
    </source>
</evidence>
<keyword evidence="5 15" id="KW-0808">Transferase</keyword>
<evidence type="ECO:0000256" key="14">
    <source>
        <dbReference type="PROSITE-ProRule" id="PRU00175"/>
    </source>
</evidence>
<dbReference type="InterPro" id="IPR017907">
    <property type="entry name" value="Znf_RING_CS"/>
</dbReference>
<organism evidence="19">
    <name type="scientific">Eremomyces bilateralis CBS 781.70</name>
    <dbReference type="NCBI Taxonomy" id="1392243"/>
    <lineage>
        <taxon>Eukaryota</taxon>
        <taxon>Fungi</taxon>
        <taxon>Dikarya</taxon>
        <taxon>Ascomycota</taxon>
        <taxon>Pezizomycotina</taxon>
        <taxon>Dothideomycetes</taxon>
        <taxon>Dothideomycetes incertae sedis</taxon>
        <taxon>Eremomycetales</taxon>
        <taxon>Eremomycetaceae</taxon>
        <taxon>Eremomyces</taxon>
    </lineage>
</organism>
<dbReference type="EC" id="2.3.2.27" evidence="15"/>
<evidence type="ECO:0000256" key="5">
    <source>
        <dbReference type="ARBA" id="ARBA00022679"/>
    </source>
</evidence>
<evidence type="ECO:0000256" key="9">
    <source>
        <dbReference type="ARBA" id="ARBA00022833"/>
    </source>
</evidence>
<evidence type="ECO:0000256" key="2">
    <source>
        <dbReference type="ARBA" id="ARBA00004123"/>
    </source>
</evidence>
<keyword evidence="7 14" id="KW-0863">Zinc-finger</keyword>
<dbReference type="GO" id="GO:0006325">
    <property type="term" value="P:chromatin organization"/>
    <property type="evidence" value="ECO:0007669"/>
    <property type="project" value="UniProtKB-KW"/>
</dbReference>
<dbReference type="SMART" id="SM00184">
    <property type="entry name" value="RING"/>
    <property type="match status" value="1"/>
</dbReference>
<keyword evidence="6 15" id="KW-0479">Metal-binding</keyword>
<dbReference type="Pfam" id="PF08647">
    <property type="entry name" value="BRE1"/>
    <property type="match status" value="1"/>
</dbReference>
<dbReference type="SUPFAM" id="SSF57850">
    <property type="entry name" value="RING/U-box"/>
    <property type="match status" value="1"/>
</dbReference>
<dbReference type="InterPro" id="IPR013083">
    <property type="entry name" value="Znf_RING/FYVE/PHD"/>
</dbReference>
<dbReference type="Pfam" id="PF00097">
    <property type="entry name" value="zf-C3HC4"/>
    <property type="match status" value="1"/>
</dbReference>
<accession>A0A6G1G6N9</accession>
<dbReference type="OrthoDB" id="654191at2759"/>
<reference evidence="21" key="3">
    <citation type="submission" date="2025-04" db="UniProtKB">
        <authorList>
            <consortium name="RefSeq"/>
        </authorList>
    </citation>
    <scope>IDENTIFICATION</scope>
    <source>
        <strain evidence="21">CBS 781.70</strain>
    </source>
</reference>
<feature type="region of interest" description="Disordered" evidence="17">
    <location>
        <begin position="1"/>
        <end position="42"/>
    </location>
</feature>
<dbReference type="PROSITE" id="PS00518">
    <property type="entry name" value="ZF_RING_1"/>
    <property type="match status" value="1"/>
</dbReference>
<feature type="coiled-coil region" evidence="16">
    <location>
        <begin position="273"/>
        <end position="523"/>
    </location>
</feature>
<dbReference type="GO" id="GO:0005634">
    <property type="term" value="C:nucleus"/>
    <property type="evidence" value="ECO:0007669"/>
    <property type="project" value="UniProtKB-SubCell"/>
</dbReference>
<evidence type="ECO:0000256" key="12">
    <source>
        <dbReference type="ARBA" id="ARBA00023242"/>
    </source>
</evidence>
<feature type="compositionally biased region" description="Low complexity" evidence="17">
    <location>
        <begin position="33"/>
        <end position="42"/>
    </location>
</feature>
<dbReference type="GeneID" id="54421246"/>
<dbReference type="GO" id="GO:0008270">
    <property type="term" value="F:zinc ion binding"/>
    <property type="evidence" value="ECO:0007669"/>
    <property type="project" value="UniProtKB-KW"/>
</dbReference>
<dbReference type="GO" id="GO:0061630">
    <property type="term" value="F:ubiquitin protein ligase activity"/>
    <property type="evidence" value="ECO:0007669"/>
    <property type="project" value="UniProtKB-EC"/>
</dbReference>
<evidence type="ECO:0000256" key="16">
    <source>
        <dbReference type="SAM" id="Coils"/>
    </source>
</evidence>
<dbReference type="InterPro" id="IPR013956">
    <property type="entry name" value="E3_ubiquit_lig_Bre1"/>
</dbReference>
<evidence type="ECO:0000259" key="18">
    <source>
        <dbReference type="PROSITE" id="PS50089"/>
    </source>
</evidence>
<evidence type="ECO:0000256" key="7">
    <source>
        <dbReference type="ARBA" id="ARBA00022771"/>
    </source>
</evidence>
<protein>
    <recommendedName>
        <fullName evidence="15">E3 ubiquitin protein ligase</fullName>
        <ecNumber evidence="15">2.3.2.27</ecNumber>
    </recommendedName>
</protein>
<evidence type="ECO:0000256" key="15">
    <source>
        <dbReference type="RuleBase" id="RU365038"/>
    </source>
</evidence>
<dbReference type="InterPro" id="IPR018957">
    <property type="entry name" value="Znf_C3HC4_RING-type"/>
</dbReference>
<dbReference type="AlphaFoldDB" id="A0A6G1G6N9"/>
<evidence type="ECO:0000256" key="1">
    <source>
        <dbReference type="ARBA" id="ARBA00000900"/>
    </source>
</evidence>
<evidence type="ECO:0000256" key="13">
    <source>
        <dbReference type="ARBA" id="ARBA00059679"/>
    </source>
</evidence>
<keyword evidence="11 15" id="KW-0175">Coiled coil</keyword>
<reference evidence="19 21" key="1">
    <citation type="submission" date="2020-01" db="EMBL/GenBank/DDBJ databases">
        <authorList>
            <consortium name="DOE Joint Genome Institute"/>
            <person name="Haridas S."/>
            <person name="Albert R."/>
            <person name="Binder M."/>
            <person name="Bloem J."/>
            <person name="Labutti K."/>
            <person name="Salamov A."/>
            <person name="Andreopoulos B."/>
            <person name="Baker S.E."/>
            <person name="Barry K."/>
            <person name="Bills G."/>
            <person name="Bluhm B.H."/>
            <person name="Cannon C."/>
            <person name="Castanera R."/>
            <person name="Culley D.E."/>
            <person name="Daum C."/>
            <person name="Ezra D."/>
            <person name="Gonzalez J.B."/>
            <person name="Henrissat B."/>
            <person name="Kuo A."/>
            <person name="Liang C."/>
            <person name="Lipzen A."/>
            <person name="Lutzoni F."/>
            <person name="Magnuson J."/>
            <person name="Mondo S."/>
            <person name="Nolan M."/>
            <person name="Ohm R."/>
            <person name="Pangilinan J."/>
            <person name="Park H.-J."/>
            <person name="Ramirez L."/>
            <person name="Alfaro M."/>
            <person name="Sun H."/>
            <person name="Tritt A."/>
            <person name="Yoshinaga Y."/>
            <person name="Zwiers L.-H."/>
            <person name="Turgeon B.G."/>
            <person name="Goodwin S.B."/>
            <person name="Spatafora J.W."/>
            <person name="Crous P.W."/>
            <person name="Grigoriev I.V."/>
        </authorList>
    </citation>
    <scope>NUCLEOTIDE SEQUENCE</scope>
    <source>
        <strain evidence="19 21">CBS 781.70</strain>
    </source>
</reference>
<evidence type="ECO:0000256" key="4">
    <source>
        <dbReference type="ARBA" id="ARBA00005555"/>
    </source>
</evidence>
<keyword evidence="10 15" id="KW-0156">Chromatin regulator</keyword>
<proteinExistence type="inferred from homology"/>
<comment type="function">
    <text evidence="13">E3 ubiquitin-protein ligase that mediates monoubiquitination of histone H2B to form H2BK123ub1. H2BK123ub1 gives a specific tag for epigenetic transcriptional activation and is also a prerequisite for H3K4me and H3K79me formation.</text>
</comment>
<dbReference type="CDD" id="cd16499">
    <property type="entry name" value="RING-HC_Bre1-like"/>
    <property type="match status" value="1"/>
</dbReference>
<feature type="coiled-coil region" evidence="16">
    <location>
        <begin position="68"/>
        <end position="95"/>
    </location>
</feature>
<dbReference type="EMBL" id="ML975155">
    <property type="protein sequence ID" value="KAF1813550.1"/>
    <property type="molecule type" value="Genomic_DNA"/>
</dbReference>
<reference evidence="21" key="2">
    <citation type="submission" date="2020-04" db="EMBL/GenBank/DDBJ databases">
        <authorList>
            <consortium name="NCBI Genome Project"/>
        </authorList>
    </citation>
    <scope>NUCLEOTIDE SEQUENCE</scope>
    <source>
        <strain evidence="21">CBS 781.70</strain>
    </source>
</reference>
<evidence type="ECO:0000256" key="10">
    <source>
        <dbReference type="ARBA" id="ARBA00022853"/>
    </source>
</evidence>
<comment type="subcellular location">
    <subcellularLocation>
        <location evidence="2 15">Nucleus</location>
    </subcellularLocation>
</comment>
<keyword evidence="12 15" id="KW-0539">Nucleus</keyword>
<dbReference type="InterPro" id="IPR001841">
    <property type="entry name" value="Znf_RING"/>
</dbReference>
<comment type="catalytic activity">
    <reaction evidence="1 15">
        <text>S-ubiquitinyl-[E2 ubiquitin-conjugating enzyme]-L-cysteine + [acceptor protein]-L-lysine = [E2 ubiquitin-conjugating enzyme]-L-cysteine + N(6)-ubiquitinyl-[acceptor protein]-L-lysine.</text>
        <dbReference type="EC" id="2.3.2.27"/>
    </reaction>
</comment>
<dbReference type="Proteomes" id="UP000504638">
    <property type="component" value="Unplaced"/>
</dbReference>
<evidence type="ECO:0000313" key="20">
    <source>
        <dbReference type="Proteomes" id="UP000504638"/>
    </source>
</evidence>
<feature type="coiled-coil region" evidence="16">
    <location>
        <begin position="629"/>
        <end position="663"/>
    </location>
</feature>
<evidence type="ECO:0000313" key="19">
    <source>
        <dbReference type="EMBL" id="KAF1813550.1"/>
    </source>
</evidence>
<dbReference type="Gene3D" id="3.30.40.10">
    <property type="entry name" value="Zinc/RING finger domain, C3HC4 (zinc finger)"/>
    <property type="match status" value="1"/>
</dbReference>
<evidence type="ECO:0000313" key="21">
    <source>
        <dbReference type="RefSeq" id="XP_033535181.1"/>
    </source>
</evidence>
<evidence type="ECO:0000256" key="3">
    <source>
        <dbReference type="ARBA" id="ARBA00004906"/>
    </source>
</evidence>
<evidence type="ECO:0000256" key="17">
    <source>
        <dbReference type="SAM" id="MobiDB-lite"/>
    </source>
</evidence>